<reference evidence="1 2" key="1">
    <citation type="submission" date="2018-08" db="EMBL/GenBank/DDBJ databases">
        <authorList>
            <person name="Khan S.A."/>
            <person name="Jeon C.O."/>
            <person name="Chun B.H."/>
            <person name="Jeong S.E."/>
        </authorList>
    </citation>
    <scope>NUCLEOTIDE SEQUENCE [LARGE SCALE GENOMIC DNA]</scope>
    <source>
        <strain evidence="1 2">S-16</strain>
    </source>
</reference>
<sequence>MLRDGVFNVFNNSSSKYSYDKWHQAWCSGVLKQSGSSSNSGANLSLGFEDVSVGIGFTDAKSFQEMYQQKFCGNNSRLTVDLSQESAFQKTADPSLIAGYNQCRKIETKGLETSFLVAPTQHVFTVSMRYSQAFENNSRPKVKSIGFLPKGAVRCTGSIVPPMYLTASFNSLQCERLKDSAISVFVDTELGAFTRDLPAVVPPPSDTERVLAALPRGAILAWGSRQRIPGGFHVCDGTAGTPDLRDRYAIGTDTEEKIGEQMGEARHSHSGTGTASMDITKHGWAPGAQFESEGNHTYRHTHPVSITTDERANYPPSTRVVYIMKL</sequence>
<evidence type="ECO:0000313" key="2">
    <source>
        <dbReference type="Proteomes" id="UP000267464"/>
    </source>
</evidence>
<organism evidence="1 2">
    <name type="scientific">Piscinibacter terrae</name>
    <dbReference type="NCBI Taxonomy" id="2496871"/>
    <lineage>
        <taxon>Bacteria</taxon>
        <taxon>Pseudomonadati</taxon>
        <taxon>Pseudomonadota</taxon>
        <taxon>Betaproteobacteria</taxon>
        <taxon>Burkholderiales</taxon>
        <taxon>Sphaerotilaceae</taxon>
        <taxon>Piscinibacter</taxon>
    </lineage>
</organism>
<dbReference type="AlphaFoldDB" id="A0A3N7HLL0"/>
<accession>A0A3N7HLL0</accession>
<evidence type="ECO:0008006" key="3">
    <source>
        <dbReference type="Google" id="ProtNLM"/>
    </source>
</evidence>
<gene>
    <name evidence="1" type="ORF">DZC73_26590</name>
</gene>
<dbReference type="Proteomes" id="UP000267464">
    <property type="component" value="Unassembled WGS sequence"/>
</dbReference>
<dbReference type="SUPFAM" id="SSF88874">
    <property type="entry name" value="Receptor-binding domain of short tail fibre protein gp12"/>
    <property type="match status" value="1"/>
</dbReference>
<evidence type="ECO:0000313" key="1">
    <source>
        <dbReference type="EMBL" id="RQP21491.1"/>
    </source>
</evidence>
<protein>
    <recommendedName>
        <fullName evidence="3">Tail fiber protein</fullName>
    </recommendedName>
</protein>
<keyword evidence="2" id="KW-1185">Reference proteome</keyword>
<proteinExistence type="predicted"/>
<reference evidence="1 2" key="2">
    <citation type="submission" date="2018-12" db="EMBL/GenBank/DDBJ databases">
        <title>Rhizobacter gummiphilus sp. nov., a rubber-degrading bacterium isolated from the soil of a botanical garden in Japan.</title>
        <authorList>
            <person name="Shunsuke S.S."/>
        </authorList>
    </citation>
    <scope>NUCLEOTIDE SEQUENCE [LARGE SCALE GENOMIC DNA]</scope>
    <source>
        <strain evidence="1 2">S-16</strain>
    </source>
</reference>
<comment type="caution">
    <text evidence="1">The sequence shown here is derived from an EMBL/GenBank/DDBJ whole genome shotgun (WGS) entry which is preliminary data.</text>
</comment>
<name>A0A3N7HLL0_9BURK</name>
<dbReference type="EMBL" id="QUSW01000010">
    <property type="protein sequence ID" value="RQP21491.1"/>
    <property type="molecule type" value="Genomic_DNA"/>
</dbReference>